<evidence type="ECO:0000256" key="1">
    <source>
        <dbReference type="SAM" id="Phobius"/>
    </source>
</evidence>
<protein>
    <submittedName>
        <fullName evidence="2">Uncharacterized protein</fullName>
    </submittedName>
</protein>
<evidence type="ECO:0000313" key="2">
    <source>
        <dbReference type="EMBL" id="RMZ96803.1"/>
    </source>
</evidence>
<keyword evidence="1" id="KW-0812">Transmembrane</keyword>
<reference evidence="2 3" key="1">
    <citation type="journal article" date="2018" name="Sci. Rep.">
        <title>Genomic signatures of local adaptation to the degree of environmental predictability in rotifers.</title>
        <authorList>
            <person name="Franch-Gras L."/>
            <person name="Hahn C."/>
            <person name="Garcia-Roger E.M."/>
            <person name="Carmona M.J."/>
            <person name="Serra M."/>
            <person name="Gomez A."/>
        </authorList>
    </citation>
    <scope>NUCLEOTIDE SEQUENCE [LARGE SCALE GENOMIC DNA]</scope>
    <source>
        <strain evidence="2">HYR1</strain>
    </source>
</reference>
<accession>A0A3M7PCS3</accession>
<keyword evidence="3" id="KW-1185">Reference proteome</keyword>
<comment type="caution">
    <text evidence="2">The sequence shown here is derived from an EMBL/GenBank/DDBJ whole genome shotgun (WGS) entry which is preliminary data.</text>
</comment>
<proteinExistence type="predicted"/>
<gene>
    <name evidence="2" type="ORF">BpHYR1_034881</name>
</gene>
<organism evidence="2 3">
    <name type="scientific">Brachionus plicatilis</name>
    <name type="common">Marine rotifer</name>
    <name type="synonym">Brachionus muelleri</name>
    <dbReference type="NCBI Taxonomy" id="10195"/>
    <lineage>
        <taxon>Eukaryota</taxon>
        <taxon>Metazoa</taxon>
        <taxon>Spiralia</taxon>
        <taxon>Gnathifera</taxon>
        <taxon>Rotifera</taxon>
        <taxon>Eurotatoria</taxon>
        <taxon>Monogononta</taxon>
        <taxon>Pseudotrocha</taxon>
        <taxon>Ploima</taxon>
        <taxon>Brachionidae</taxon>
        <taxon>Brachionus</taxon>
    </lineage>
</organism>
<evidence type="ECO:0000313" key="3">
    <source>
        <dbReference type="Proteomes" id="UP000276133"/>
    </source>
</evidence>
<dbReference type="EMBL" id="REGN01011888">
    <property type="protein sequence ID" value="RMZ96803.1"/>
    <property type="molecule type" value="Genomic_DNA"/>
</dbReference>
<dbReference type="Proteomes" id="UP000276133">
    <property type="component" value="Unassembled WGS sequence"/>
</dbReference>
<keyword evidence="1" id="KW-1133">Transmembrane helix</keyword>
<sequence length="62" mass="7048">MCNVQGATIGDLLVGHLRKLVLLTCAAAFMKFKTLVLSELHIFDSKFMPKNQNIMREVERNI</sequence>
<dbReference type="AlphaFoldDB" id="A0A3M7PCS3"/>
<feature type="transmembrane region" description="Helical" evidence="1">
    <location>
        <begin position="20"/>
        <end position="43"/>
    </location>
</feature>
<name>A0A3M7PCS3_BRAPC</name>
<keyword evidence="1" id="KW-0472">Membrane</keyword>